<feature type="transmembrane region" description="Helical" evidence="1">
    <location>
        <begin position="107"/>
        <end position="128"/>
    </location>
</feature>
<dbReference type="AlphaFoldDB" id="A0AA96JAD1"/>
<feature type="transmembrane region" description="Helical" evidence="1">
    <location>
        <begin position="173"/>
        <end position="194"/>
    </location>
</feature>
<dbReference type="EMBL" id="CP134880">
    <property type="protein sequence ID" value="WNM27300.1"/>
    <property type="molecule type" value="Genomic_DNA"/>
</dbReference>
<organism evidence="3">
    <name type="scientific">Demequina capsici</name>
    <dbReference type="NCBI Taxonomy" id="3075620"/>
    <lineage>
        <taxon>Bacteria</taxon>
        <taxon>Bacillati</taxon>
        <taxon>Actinomycetota</taxon>
        <taxon>Actinomycetes</taxon>
        <taxon>Micrococcales</taxon>
        <taxon>Demequinaceae</taxon>
        <taxon>Demequina</taxon>
    </lineage>
</organism>
<evidence type="ECO:0000256" key="1">
    <source>
        <dbReference type="SAM" id="Phobius"/>
    </source>
</evidence>
<evidence type="ECO:0000313" key="3">
    <source>
        <dbReference type="EMBL" id="WNM27300.1"/>
    </source>
</evidence>
<feature type="transmembrane region" description="Helical" evidence="1">
    <location>
        <begin position="24"/>
        <end position="43"/>
    </location>
</feature>
<accession>A0AA96JAD1</accession>
<keyword evidence="3" id="KW-0012">Acyltransferase</keyword>
<feature type="transmembrane region" description="Helical" evidence="1">
    <location>
        <begin position="346"/>
        <end position="368"/>
    </location>
</feature>
<sequence>MGSRVGLGEMVDATPASRDRYADLLRVGSLLGVMLGHFFMAAVTMDHATGTIAVANVLDTQAWARPLTLVLQVMPVFFVVGGFAHSTSWRSTRARGGGYADFVRSRILRLLRPTMLFVAVWLLVALVIERVANDETVTGPVLQVAGQLLWFLGIYLIAVGFAPALLTAHERWGWRVLVALVTAVVLVDLLRLAAGVDGVKWLNFALVWLAVHQLGFFYADGVADRFGARRLGWTMLGGGVVVLALLVTLGPYSTTMVSYAGERLSNLAPPTVALLTFACAQAGALLLLRAPANRWLERRRVWSAVIVAGSVAMTAFLWHLTALIAVHGALWVLGVDLTGDPSTASFWWVKLAMLVPFLAVVVVLVVAFRFGERPPPRVPPAGPSRGRAVLASVAVASGIVGLLGFAVTGFRGAGGWYVAHLVGVPMTAWAAFALVNLAFAAAETAVQFRTVRAYPERS</sequence>
<reference evidence="3" key="1">
    <citation type="submission" date="2023-09" db="EMBL/GenBank/DDBJ databases">
        <title>Demequina sp. a novel bacteria isolated from Capsicum annuum.</title>
        <authorList>
            <person name="Humaira Z."/>
            <person name="Lee J."/>
            <person name="Cho D."/>
        </authorList>
    </citation>
    <scope>NUCLEOTIDE SEQUENCE</scope>
    <source>
        <strain evidence="3">PMTSA13</strain>
    </source>
</reference>
<feature type="transmembrane region" description="Helical" evidence="1">
    <location>
        <begin position="389"/>
        <end position="410"/>
    </location>
</feature>
<dbReference type="InterPro" id="IPR002656">
    <property type="entry name" value="Acyl_transf_3_dom"/>
</dbReference>
<feature type="transmembrane region" description="Helical" evidence="1">
    <location>
        <begin position="148"/>
        <end position="166"/>
    </location>
</feature>
<feature type="domain" description="Acyltransferase 3" evidence="2">
    <location>
        <begin position="21"/>
        <end position="365"/>
    </location>
</feature>
<feature type="transmembrane region" description="Helical" evidence="1">
    <location>
        <begin position="301"/>
        <end position="326"/>
    </location>
</feature>
<feature type="transmembrane region" description="Helical" evidence="1">
    <location>
        <begin position="272"/>
        <end position="289"/>
    </location>
</feature>
<evidence type="ECO:0000259" key="2">
    <source>
        <dbReference type="Pfam" id="PF01757"/>
    </source>
</evidence>
<dbReference type="RefSeq" id="WP_313543259.1">
    <property type="nucleotide sequence ID" value="NZ_CP134880.1"/>
</dbReference>
<name>A0AA96JAD1_9MICO</name>
<proteinExistence type="predicted"/>
<feature type="transmembrane region" description="Helical" evidence="1">
    <location>
        <begin position="63"/>
        <end position="86"/>
    </location>
</feature>
<dbReference type="EC" id="2.3.1.-" evidence="3"/>
<feature type="transmembrane region" description="Helical" evidence="1">
    <location>
        <begin position="231"/>
        <end position="252"/>
    </location>
</feature>
<keyword evidence="3" id="KW-0808">Transferase</keyword>
<feature type="transmembrane region" description="Helical" evidence="1">
    <location>
        <begin position="416"/>
        <end position="442"/>
    </location>
</feature>
<protein>
    <submittedName>
        <fullName evidence="3">Acyltransferase</fullName>
        <ecNumber evidence="3">2.3.1.-</ecNumber>
    </submittedName>
</protein>
<feature type="transmembrane region" description="Helical" evidence="1">
    <location>
        <begin position="200"/>
        <end position="219"/>
    </location>
</feature>
<keyword evidence="1" id="KW-0472">Membrane</keyword>
<gene>
    <name evidence="3" type="ORF">RN607_14005</name>
</gene>
<keyword evidence="1" id="KW-1133">Transmembrane helix</keyword>
<keyword evidence="1" id="KW-0812">Transmembrane</keyword>
<dbReference type="Proteomes" id="UP001303408">
    <property type="component" value="Chromosome"/>
</dbReference>
<dbReference type="Pfam" id="PF01757">
    <property type="entry name" value="Acyl_transf_3"/>
    <property type="match status" value="1"/>
</dbReference>
<dbReference type="GO" id="GO:0016747">
    <property type="term" value="F:acyltransferase activity, transferring groups other than amino-acyl groups"/>
    <property type="evidence" value="ECO:0007669"/>
    <property type="project" value="InterPro"/>
</dbReference>
<dbReference type="KEGG" id="dcp:RN607_14005"/>